<protein>
    <submittedName>
        <fullName evidence="1">Filament polymerization regulator ParJ</fullName>
    </submittedName>
</protein>
<dbReference type="InterPro" id="IPR038389">
    <property type="entry name" value="PSMG2_sf"/>
</dbReference>
<accession>A0ABP8EP00</accession>
<proteinExistence type="predicted"/>
<dbReference type="RefSeq" id="WP_236863365.1">
    <property type="nucleotide sequence ID" value="NZ_BAABAZ010000012.1"/>
</dbReference>
<dbReference type="EMBL" id="BAABAZ010000012">
    <property type="protein sequence ID" value="GAA4285532.1"/>
    <property type="molecule type" value="Genomic_DNA"/>
</dbReference>
<evidence type="ECO:0000313" key="1">
    <source>
        <dbReference type="EMBL" id="GAA4285532.1"/>
    </source>
</evidence>
<dbReference type="Pfam" id="PF09754">
    <property type="entry name" value="PAC2"/>
    <property type="match status" value="1"/>
</dbReference>
<comment type="caution">
    <text evidence="1">The sequence shown here is derived from an EMBL/GenBank/DDBJ whole genome shotgun (WGS) entry which is preliminary data.</text>
</comment>
<dbReference type="SUPFAM" id="SSF159659">
    <property type="entry name" value="Cgl1923-like"/>
    <property type="match status" value="1"/>
</dbReference>
<dbReference type="InterPro" id="IPR019151">
    <property type="entry name" value="Proteasome_assmbl_chaperone_2"/>
</dbReference>
<sequence length="276" mass="30228">MNFLPSANGRLVVIAFEGWNDAGEAAVDSARHLIAQWGLRPTATLVGDEFYDMTFIRPTIRRTESGPEIDWPRCTKHSGTVTGTAIRVEVLIGMEPSYRWQDYMAMLMEHIGDEDHVVLLGALLADVAHTRPLPVSTTADSAELAERFDVEPAEYEGPTGIIGALATALFDRGVAVVSQWVAVPVYAASSPSPKAVLALLGAFEDLTGLVVPQHELVEDARAWELGTDALVESDEDLAEHVERIEGMTDAAELPEASGDAIAREFERYLNRRRWES</sequence>
<name>A0ABP8EP00_9MICO</name>
<gene>
    <name evidence="1" type="primary">parJ</name>
    <name evidence="1" type="ORF">GCM10022261_30630</name>
</gene>
<dbReference type="Proteomes" id="UP001501586">
    <property type="component" value="Unassembled WGS sequence"/>
</dbReference>
<dbReference type="PIRSF" id="PIRSF028754">
    <property type="entry name" value="UCP028754"/>
    <property type="match status" value="1"/>
</dbReference>
<keyword evidence="2" id="KW-1185">Reference proteome</keyword>
<reference evidence="2" key="1">
    <citation type="journal article" date="2019" name="Int. J. Syst. Evol. Microbiol.">
        <title>The Global Catalogue of Microorganisms (GCM) 10K type strain sequencing project: providing services to taxonomists for standard genome sequencing and annotation.</title>
        <authorList>
            <consortium name="The Broad Institute Genomics Platform"/>
            <consortium name="The Broad Institute Genome Sequencing Center for Infectious Disease"/>
            <person name="Wu L."/>
            <person name="Ma J."/>
        </authorList>
    </citation>
    <scope>NUCLEOTIDE SEQUENCE [LARGE SCALE GENOMIC DNA]</scope>
    <source>
        <strain evidence="2">JCM 17458</strain>
    </source>
</reference>
<evidence type="ECO:0000313" key="2">
    <source>
        <dbReference type="Proteomes" id="UP001501586"/>
    </source>
</evidence>
<dbReference type="Gene3D" id="3.40.50.10900">
    <property type="entry name" value="PAC-like subunit"/>
    <property type="match status" value="1"/>
</dbReference>
<organism evidence="1 2">
    <name type="scientific">Brevibacterium daeguense</name>
    <dbReference type="NCBI Taxonomy" id="909936"/>
    <lineage>
        <taxon>Bacteria</taxon>
        <taxon>Bacillati</taxon>
        <taxon>Actinomycetota</taxon>
        <taxon>Actinomycetes</taxon>
        <taxon>Micrococcales</taxon>
        <taxon>Brevibacteriaceae</taxon>
        <taxon>Brevibacterium</taxon>
    </lineage>
</organism>
<dbReference type="InterPro" id="IPR008492">
    <property type="entry name" value="Rv2714-like"/>
</dbReference>